<dbReference type="EMBL" id="GBXM01007937">
    <property type="protein sequence ID" value="JAI00641.1"/>
    <property type="molecule type" value="Transcribed_RNA"/>
</dbReference>
<proteinExistence type="predicted"/>
<organism evidence="1">
    <name type="scientific">Anguilla anguilla</name>
    <name type="common">European freshwater eel</name>
    <name type="synonym">Muraena anguilla</name>
    <dbReference type="NCBI Taxonomy" id="7936"/>
    <lineage>
        <taxon>Eukaryota</taxon>
        <taxon>Metazoa</taxon>
        <taxon>Chordata</taxon>
        <taxon>Craniata</taxon>
        <taxon>Vertebrata</taxon>
        <taxon>Euteleostomi</taxon>
        <taxon>Actinopterygii</taxon>
        <taxon>Neopterygii</taxon>
        <taxon>Teleostei</taxon>
        <taxon>Anguilliformes</taxon>
        <taxon>Anguillidae</taxon>
        <taxon>Anguilla</taxon>
    </lineage>
</organism>
<sequence length="79" mass="8982">MFMVFCELSRSKGLIGNCMWKMLHTSVPDYPSVFDNVLYSFTCSVCMLGQCSYVMLNFKVCLILVGVGKQETINALDYF</sequence>
<protein>
    <submittedName>
        <fullName evidence="1">Uncharacterized protein</fullName>
    </submittedName>
</protein>
<reference evidence="1" key="1">
    <citation type="submission" date="2014-11" db="EMBL/GenBank/DDBJ databases">
        <authorList>
            <person name="Amaro Gonzalez C."/>
        </authorList>
    </citation>
    <scope>NUCLEOTIDE SEQUENCE</scope>
</reference>
<evidence type="ECO:0000313" key="1">
    <source>
        <dbReference type="EMBL" id="JAI00641.1"/>
    </source>
</evidence>
<name>A0A0E9XFK8_ANGAN</name>
<reference evidence="1" key="2">
    <citation type="journal article" date="2015" name="Fish Shellfish Immunol.">
        <title>Early steps in the European eel (Anguilla anguilla)-Vibrio vulnificus interaction in the gills: Role of the RtxA13 toxin.</title>
        <authorList>
            <person name="Callol A."/>
            <person name="Pajuelo D."/>
            <person name="Ebbesson L."/>
            <person name="Teles M."/>
            <person name="MacKenzie S."/>
            <person name="Amaro C."/>
        </authorList>
    </citation>
    <scope>NUCLEOTIDE SEQUENCE</scope>
</reference>
<dbReference type="AlphaFoldDB" id="A0A0E9XFK8"/>
<accession>A0A0E9XFK8</accession>